<keyword evidence="7 9" id="KW-0624">Polysaccharide degradation</keyword>
<accession>A0A840A7A0</accession>
<evidence type="ECO:0000256" key="9">
    <source>
        <dbReference type="RuleBase" id="RU361167"/>
    </source>
</evidence>
<proteinExistence type="inferred from homology"/>
<evidence type="ECO:0000256" key="7">
    <source>
        <dbReference type="ARBA" id="ARBA00023326"/>
    </source>
</evidence>
<dbReference type="GO" id="GO:0030245">
    <property type="term" value="P:cellulose catabolic process"/>
    <property type="evidence" value="ECO:0007669"/>
    <property type="project" value="UniProtKB-KW"/>
</dbReference>
<dbReference type="InterPro" id="IPR008928">
    <property type="entry name" value="6-hairpin_glycosidase_sf"/>
</dbReference>
<reference evidence="10 11" key="1">
    <citation type="submission" date="2020-08" db="EMBL/GenBank/DDBJ databases">
        <title>Genomic Encyclopedia of Type Strains, Phase IV (KMG-IV): sequencing the most valuable type-strain genomes for metagenomic binning, comparative biology and taxonomic classification.</title>
        <authorList>
            <person name="Goeker M."/>
        </authorList>
    </citation>
    <scope>NUCLEOTIDE SEQUENCE [LARGE SCALE GENOMIC DNA]</scope>
    <source>
        <strain evidence="10 11">DSM 19979</strain>
    </source>
</reference>
<evidence type="ECO:0000256" key="4">
    <source>
        <dbReference type="ARBA" id="ARBA00022801"/>
    </source>
</evidence>
<comment type="similarity">
    <text evidence="2 9">Belongs to the glycosyl hydrolase 8 (cellulase D) family.</text>
</comment>
<protein>
    <recommendedName>
        <fullName evidence="9">Glucanase</fullName>
        <ecNumber evidence="9">3.2.1.-</ecNumber>
    </recommendedName>
</protein>
<evidence type="ECO:0000256" key="3">
    <source>
        <dbReference type="ARBA" id="ARBA00022729"/>
    </source>
</evidence>
<keyword evidence="6 9" id="KW-0326">Glycosidase</keyword>
<dbReference type="InterPro" id="IPR002037">
    <property type="entry name" value="Glyco_hydro_8"/>
</dbReference>
<evidence type="ECO:0000256" key="1">
    <source>
        <dbReference type="ARBA" id="ARBA00000966"/>
    </source>
</evidence>
<dbReference type="Proteomes" id="UP000553193">
    <property type="component" value="Unassembled WGS sequence"/>
</dbReference>
<dbReference type="Gene3D" id="1.50.10.10">
    <property type="match status" value="1"/>
</dbReference>
<keyword evidence="7 9" id="KW-0119">Carbohydrate metabolism</keyword>
<organism evidence="10 11">
    <name type="scientific">Roseococcus suduntuyensis</name>
    <dbReference type="NCBI Taxonomy" id="455361"/>
    <lineage>
        <taxon>Bacteria</taxon>
        <taxon>Pseudomonadati</taxon>
        <taxon>Pseudomonadota</taxon>
        <taxon>Alphaproteobacteria</taxon>
        <taxon>Acetobacterales</taxon>
        <taxon>Roseomonadaceae</taxon>
        <taxon>Roseococcus</taxon>
    </lineage>
</organism>
<dbReference type="AlphaFoldDB" id="A0A840A7A0"/>
<dbReference type="InterPro" id="IPR012341">
    <property type="entry name" value="6hp_glycosidase-like_sf"/>
</dbReference>
<dbReference type="SUPFAM" id="SSF48208">
    <property type="entry name" value="Six-hairpin glycosidases"/>
    <property type="match status" value="1"/>
</dbReference>
<sequence>MAAGAVGAMGIAQGSPAGSDAEDWNVFRTRFLAPDGRVVDTGNRNVSHSEGQGYGLYGAVRADDRQAFQRILAWTLASLKRPNDNLFAWRFTPDGTPPVTDLNNASDGDLMIAWALVEAGRKWRHPEYTQRGLAIARDLQRLCFLNLGRRWLLLPGAYGFRAANRVVVNLSYIILPALQELGRELRDATWTRVEMDALGLLEEARFGQWQLPPDWLEIQADTGALRIARNWPPRFSFDAVRIPLNLCWGGSGAHAVVRACADFWTHRGPGAPMPAWTELPSGVLAPYPANPGIRAVGLLSKALRDGAGARAVLPRVAQAQGEYYSAALVMLARMAWRDLLRV</sequence>
<evidence type="ECO:0000256" key="5">
    <source>
        <dbReference type="ARBA" id="ARBA00023001"/>
    </source>
</evidence>
<dbReference type="GO" id="GO:0008810">
    <property type="term" value="F:cellulase activity"/>
    <property type="evidence" value="ECO:0007669"/>
    <property type="project" value="UniProtKB-EC"/>
</dbReference>
<dbReference type="InterPro" id="IPR019834">
    <property type="entry name" value="Glyco_hydro_8_CS"/>
</dbReference>
<name>A0A840A7A0_9PROT</name>
<comment type="caution">
    <text evidence="10">The sequence shown here is derived from an EMBL/GenBank/DDBJ whole genome shotgun (WGS) entry which is preliminary data.</text>
</comment>
<comment type="catalytic activity">
    <reaction evidence="1">
        <text>Endohydrolysis of (1-&gt;4)-beta-D-glucosidic linkages in cellulose, lichenin and cereal beta-D-glucans.</text>
        <dbReference type="EC" id="3.2.1.4"/>
    </reaction>
</comment>
<evidence type="ECO:0000313" key="11">
    <source>
        <dbReference type="Proteomes" id="UP000553193"/>
    </source>
</evidence>
<dbReference type="EC" id="3.2.1.-" evidence="9"/>
<keyword evidence="3" id="KW-0732">Signal</keyword>
<evidence type="ECO:0000256" key="6">
    <source>
        <dbReference type="ARBA" id="ARBA00023295"/>
    </source>
</evidence>
<evidence type="ECO:0000256" key="8">
    <source>
        <dbReference type="PROSITE-ProRule" id="PRU10058"/>
    </source>
</evidence>
<dbReference type="PROSITE" id="PS00812">
    <property type="entry name" value="GLYCOSYL_HYDROL_F8"/>
    <property type="match status" value="1"/>
</dbReference>
<keyword evidence="5" id="KW-0136">Cellulose degradation</keyword>
<dbReference type="Pfam" id="PF01270">
    <property type="entry name" value="Glyco_hydro_8"/>
    <property type="match status" value="1"/>
</dbReference>
<evidence type="ECO:0000256" key="2">
    <source>
        <dbReference type="ARBA" id="ARBA00009209"/>
    </source>
</evidence>
<keyword evidence="4 9" id="KW-0378">Hydrolase</keyword>
<evidence type="ECO:0000313" key="10">
    <source>
        <dbReference type="EMBL" id="MBB3896752.1"/>
    </source>
</evidence>
<keyword evidence="11" id="KW-1185">Reference proteome</keyword>
<dbReference type="EMBL" id="JACIDJ010000001">
    <property type="protein sequence ID" value="MBB3896752.1"/>
    <property type="molecule type" value="Genomic_DNA"/>
</dbReference>
<dbReference type="PRINTS" id="PR00735">
    <property type="entry name" value="GLHYDRLASE8"/>
</dbReference>
<feature type="active site" description="Nucleophile" evidence="8">
    <location>
        <position position="107"/>
    </location>
</feature>
<gene>
    <name evidence="10" type="ORF">GGQ83_000178</name>
</gene>